<comment type="caution">
    <text evidence="2">The sequence shown here is derived from an EMBL/GenBank/DDBJ whole genome shotgun (WGS) entry which is preliminary data.</text>
</comment>
<keyword evidence="3" id="KW-1185">Reference proteome</keyword>
<dbReference type="InterPro" id="IPR052777">
    <property type="entry name" value="Acetyltransferase_Enz"/>
</dbReference>
<evidence type="ECO:0000259" key="1">
    <source>
        <dbReference type="PROSITE" id="PS51186"/>
    </source>
</evidence>
<proteinExistence type="predicted"/>
<dbReference type="InterPro" id="IPR016181">
    <property type="entry name" value="Acyl_CoA_acyltransferase"/>
</dbReference>
<evidence type="ECO:0000313" key="3">
    <source>
        <dbReference type="Proteomes" id="UP000628854"/>
    </source>
</evidence>
<gene>
    <name evidence="2" type="ORF">GCM10011503_29450</name>
</gene>
<dbReference type="Proteomes" id="UP000628854">
    <property type="component" value="Unassembled WGS sequence"/>
</dbReference>
<dbReference type="SUPFAM" id="SSF55729">
    <property type="entry name" value="Acyl-CoA N-acyltransferases (Nat)"/>
    <property type="match status" value="1"/>
</dbReference>
<protein>
    <recommendedName>
        <fullName evidence="1">N-acetyltransferase domain-containing protein</fullName>
    </recommendedName>
</protein>
<dbReference type="RefSeq" id="WP_084393289.1">
    <property type="nucleotide sequence ID" value="NZ_BMKF01000002.1"/>
</dbReference>
<dbReference type="PROSITE" id="PS51186">
    <property type="entry name" value="GNAT"/>
    <property type="match status" value="1"/>
</dbReference>
<dbReference type="Pfam" id="PF00583">
    <property type="entry name" value="Acetyltransf_1"/>
    <property type="match status" value="1"/>
</dbReference>
<dbReference type="InterPro" id="IPR000182">
    <property type="entry name" value="GNAT_dom"/>
</dbReference>
<dbReference type="PANTHER" id="PTHR43305">
    <property type="entry name" value="FAMILY N-ACETYLTRANSFERASE, PUTATIVE (AFU_ORTHOLOGUE AFUA_2G01380)-RELATED"/>
    <property type="match status" value="1"/>
</dbReference>
<reference evidence="3" key="1">
    <citation type="journal article" date="2019" name="Int. J. Syst. Evol. Microbiol.">
        <title>The Global Catalogue of Microorganisms (GCM) 10K type strain sequencing project: providing services to taxonomists for standard genome sequencing and annotation.</title>
        <authorList>
            <consortium name="The Broad Institute Genomics Platform"/>
            <consortium name="The Broad Institute Genome Sequencing Center for Infectious Disease"/>
            <person name="Wu L."/>
            <person name="Ma J."/>
        </authorList>
    </citation>
    <scope>NUCLEOTIDE SEQUENCE [LARGE SCALE GENOMIC DNA]</scope>
    <source>
        <strain evidence="3">CGMCC 1.15928</strain>
    </source>
</reference>
<feature type="domain" description="N-acetyltransferase" evidence="1">
    <location>
        <begin position="23"/>
        <end position="190"/>
    </location>
</feature>
<dbReference type="CDD" id="cd04301">
    <property type="entry name" value="NAT_SF"/>
    <property type="match status" value="1"/>
</dbReference>
<accession>A0ABQ1JYK4</accession>
<name>A0ABQ1JYK4_9PROT</name>
<organism evidence="2 3">
    <name type="scientific">Henriciella pelagia</name>
    <dbReference type="NCBI Taxonomy" id="1977912"/>
    <lineage>
        <taxon>Bacteria</taxon>
        <taxon>Pseudomonadati</taxon>
        <taxon>Pseudomonadota</taxon>
        <taxon>Alphaproteobacteria</taxon>
        <taxon>Hyphomonadales</taxon>
        <taxon>Hyphomonadaceae</taxon>
        <taxon>Henriciella</taxon>
    </lineage>
</organism>
<dbReference type="PANTHER" id="PTHR43305:SF1">
    <property type="entry name" value="FAMILY N-ACETYLTRANSFERASE, PUTATIVE (AFU_ORTHOLOGUE AFUA_2G01380)-RELATED"/>
    <property type="match status" value="1"/>
</dbReference>
<evidence type="ECO:0000313" key="2">
    <source>
        <dbReference type="EMBL" id="GGB78716.1"/>
    </source>
</evidence>
<dbReference type="EMBL" id="BMKF01000002">
    <property type="protein sequence ID" value="GGB78716.1"/>
    <property type="molecule type" value="Genomic_DNA"/>
</dbReference>
<dbReference type="Gene3D" id="3.40.630.30">
    <property type="match status" value="1"/>
</dbReference>
<sequence>MTTGETDPDRPVQPAGRGLSASVTIREAASAADYAGFGALISEYVGWCRERYAAQEWLVDMAFSHQSLDRELEALSTTYGPPNGRTLIALDGAEIVGGVAYRVRSPDTCEMKRMYVARAAGKKGIGRALCAALLDLAAANSFRRMVLDTTRDMTEAIGLYRSFGFADCEAYIDYPDRMKPMMVFMQKPLGSAR</sequence>